<dbReference type="InterPro" id="IPR002850">
    <property type="entry name" value="PIN_toxin-like"/>
</dbReference>
<sequence length="138" mass="15858">MKVTLDTNVLISGTFWSGDSFRILELIDKKKIKCALSEEIIKEYYKIANSDEIIEKKENKKLIISKIVSKVISDSDIVHPKRRINVVKDDPDDNKILECAYAAKVDYIITQDNHLLKLKEFEGIKIINPGDLLKKIIK</sequence>
<organism evidence="2 3">
    <name type="scientific">Candidatus Collierbacteria bacterium GW2011_GWB1_44_6</name>
    <dbReference type="NCBI Taxonomy" id="1618384"/>
    <lineage>
        <taxon>Bacteria</taxon>
        <taxon>Candidatus Collieribacteriota</taxon>
    </lineage>
</organism>
<dbReference type="EMBL" id="LCJG01000059">
    <property type="protein sequence ID" value="KKT71668.1"/>
    <property type="molecule type" value="Genomic_DNA"/>
</dbReference>
<gene>
    <name evidence="2" type="ORF">UW68_C0059G0010</name>
</gene>
<dbReference type="AlphaFoldDB" id="A0A0G1JJW3"/>
<dbReference type="Gene3D" id="3.40.50.1010">
    <property type="entry name" value="5'-nuclease"/>
    <property type="match status" value="1"/>
</dbReference>
<evidence type="ECO:0000313" key="3">
    <source>
        <dbReference type="Proteomes" id="UP000034835"/>
    </source>
</evidence>
<dbReference type="PANTHER" id="PTHR34610:SF3">
    <property type="entry name" value="SSL7007 PROTEIN"/>
    <property type="match status" value="1"/>
</dbReference>
<dbReference type="NCBIfam" id="TIGR00305">
    <property type="entry name" value="putative toxin-antitoxin system toxin component, PIN family"/>
    <property type="match status" value="1"/>
</dbReference>
<evidence type="ECO:0000313" key="2">
    <source>
        <dbReference type="EMBL" id="KKT71668.1"/>
    </source>
</evidence>
<dbReference type="CDD" id="cd09854">
    <property type="entry name" value="PIN_VapC-like"/>
    <property type="match status" value="1"/>
</dbReference>
<accession>A0A0G1JJW3</accession>
<name>A0A0G1JJW3_9BACT</name>
<reference evidence="2 3" key="1">
    <citation type="journal article" date="2015" name="Nature">
        <title>rRNA introns, odd ribosomes, and small enigmatic genomes across a large radiation of phyla.</title>
        <authorList>
            <person name="Brown C.T."/>
            <person name="Hug L.A."/>
            <person name="Thomas B.C."/>
            <person name="Sharon I."/>
            <person name="Castelle C.J."/>
            <person name="Singh A."/>
            <person name="Wilkins M.J."/>
            <person name="Williams K.H."/>
            <person name="Banfield J.F."/>
        </authorList>
    </citation>
    <scope>NUCLEOTIDE SEQUENCE [LARGE SCALE GENOMIC DNA]</scope>
</reference>
<evidence type="ECO:0000259" key="1">
    <source>
        <dbReference type="SMART" id="SM00670"/>
    </source>
</evidence>
<protein>
    <submittedName>
        <fullName evidence="2">PIN domain protein</fullName>
    </submittedName>
</protein>
<dbReference type="InterPro" id="IPR002716">
    <property type="entry name" value="PIN_dom"/>
</dbReference>
<dbReference type="SUPFAM" id="SSF88723">
    <property type="entry name" value="PIN domain-like"/>
    <property type="match status" value="1"/>
</dbReference>
<dbReference type="SMART" id="SM00670">
    <property type="entry name" value="PINc"/>
    <property type="match status" value="1"/>
</dbReference>
<dbReference type="PANTHER" id="PTHR34610">
    <property type="entry name" value="SSL7007 PROTEIN"/>
    <property type="match status" value="1"/>
</dbReference>
<dbReference type="Pfam" id="PF13470">
    <property type="entry name" value="PIN_3"/>
    <property type="match status" value="1"/>
</dbReference>
<proteinExistence type="predicted"/>
<feature type="domain" description="PIN" evidence="1">
    <location>
        <begin position="1"/>
        <end position="117"/>
    </location>
</feature>
<dbReference type="STRING" id="1618384.UW68_C0059G0010"/>
<dbReference type="Proteomes" id="UP000034835">
    <property type="component" value="Unassembled WGS sequence"/>
</dbReference>
<dbReference type="InterPro" id="IPR029060">
    <property type="entry name" value="PIN-like_dom_sf"/>
</dbReference>
<comment type="caution">
    <text evidence="2">The sequence shown here is derived from an EMBL/GenBank/DDBJ whole genome shotgun (WGS) entry which is preliminary data.</text>
</comment>